<reference evidence="1" key="1">
    <citation type="submission" date="2020-08" db="EMBL/GenBank/DDBJ databases">
        <title>Genome sequencing and assembly of the red palm weevil Rhynchophorus ferrugineus.</title>
        <authorList>
            <person name="Dias G.B."/>
            <person name="Bergman C.M."/>
            <person name="Manee M."/>
        </authorList>
    </citation>
    <scope>NUCLEOTIDE SEQUENCE</scope>
    <source>
        <strain evidence="1">AA-2017</strain>
        <tissue evidence="1">Whole larva</tissue>
    </source>
</reference>
<feature type="non-terminal residue" evidence="1">
    <location>
        <position position="1"/>
    </location>
</feature>
<name>A0A834I781_RHYFE</name>
<evidence type="ECO:0000313" key="2">
    <source>
        <dbReference type="Proteomes" id="UP000625711"/>
    </source>
</evidence>
<sequence>MNLAEYLSDISQIDKMKEFFANRTDTEDE</sequence>
<accession>A0A834I781</accession>
<protein>
    <submittedName>
        <fullName evidence="1">Uncharacterized protein</fullName>
    </submittedName>
</protein>
<evidence type="ECO:0000313" key="1">
    <source>
        <dbReference type="EMBL" id="KAF7275765.1"/>
    </source>
</evidence>
<dbReference type="Proteomes" id="UP000625711">
    <property type="component" value="Unassembled WGS sequence"/>
</dbReference>
<gene>
    <name evidence="1" type="ORF">GWI33_011291</name>
</gene>
<dbReference type="AlphaFoldDB" id="A0A834I781"/>
<organism evidence="1 2">
    <name type="scientific">Rhynchophorus ferrugineus</name>
    <name type="common">Red palm weevil</name>
    <name type="synonym">Curculio ferrugineus</name>
    <dbReference type="NCBI Taxonomy" id="354439"/>
    <lineage>
        <taxon>Eukaryota</taxon>
        <taxon>Metazoa</taxon>
        <taxon>Ecdysozoa</taxon>
        <taxon>Arthropoda</taxon>
        <taxon>Hexapoda</taxon>
        <taxon>Insecta</taxon>
        <taxon>Pterygota</taxon>
        <taxon>Neoptera</taxon>
        <taxon>Endopterygota</taxon>
        <taxon>Coleoptera</taxon>
        <taxon>Polyphaga</taxon>
        <taxon>Cucujiformia</taxon>
        <taxon>Curculionidae</taxon>
        <taxon>Dryophthorinae</taxon>
        <taxon>Rhynchophorus</taxon>
    </lineage>
</organism>
<dbReference type="EMBL" id="JAACXV010009172">
    <property type="protein sequence ID" value="KAF7275765.1"/>
    <property type="molecule type" value="Genomic_DNA"/>
</dbReference>
<proteinExistence type="predicted"/>
<comment type="caution">
    <text evidence="1">The sequence shown here is derived from an EMBL/GenBank/DDBJ whole genome shotgun (WGS) entry which is preliminary data.</text>
</comment>
<keyword evidence="2" id="KW-1185">Reference proteome</keyword>